<gene>
    <name evidence="1" type="ORF">Lpp126_14201</name>
</gene>
<accession>S2R616</accession>
<organism evidence="1 2">
    <name type="scientific">Lacticaseibacillus paracasei subsp. paracasei Lpp126</name>
    <dbReference type="NCBI Taxonomy" id="1256206"/>
    <lineage>
        <taxon>Bacteria</taxon>
        <taxon>Bacillati</taxon>
        <taxon>Bacillota</taxon>
        <taxon>Bacilli</taxon>
        <taxon>Lactobacillales</taxon>
        <taxon>Lactobacillaceae</taxon>
        <taxon>Lacticaseibacillus</taxon>
    </lineage>
</organism>
<dbReference type="AlphaFoldDB" id="S2R616"/>
<feature type="non-terminal residue" evidence="1">
    <location>
        <position position="1"/>
    </location>
</feature>
<comment type="caution">
    <text evidence="1">The sequence shown here is derived from an EMBL/GenBank/DDBJ whole genome shotgun (WGS) entry which is preliminary data.</text>
</comment>
<protein>
    <submittedName>
        <fullName evidence="1">Antimicrobial peptide ABC transporter permease</fullName>
    </submittedName>
</protein>
<evidence type="ECO:0000313" key="1">
    <source>
        <dbReference type="EMBL" id="EPC72749.1"/>
    </source>
</evidence>
<sequence length="26" mass="2682">SIVGIVFGILPAKSAANKNLIDILKS</sequence>
<dbReference type="EMBL" id="ANKC01001026">
    <property type="protein sequence ID" value="EPC72749.1"/>
    <property type="molecule type" value="Genomic_DNA"/>
</dbReference>
<evidence type="ECO:0000313" key="2">
    <source>
        <dbReference type="Proteomes" id="UP000014243"/>
    </source>
</evidence>
<dbReference type="Proteomes" id="UP000014243">
    <property type="component" value="Unassembled WGS sequence"/>
</dbReference>
<name>S2R616_LACPA</name>
<reference evidence="1 2" key="1">
    <citation type="journal article" date="2013" name="PLoS ONE">
        <title>Lactobacillus paracasei comparative genomics: towards species pan-genome definition and exploitation of diversity.</title>
        <authorList>
            <person name="Smokvina T."/>
            <person name="Wels M."/>
            <person name="Polka J."/>
            <person name="Chervaux C."/>
            <person name="Brisse S."/>
            <person name="Boekhorst J."/>
            <person name="van Hylckama Vlieg J.E."/>
            <person name="Siezen R.J."/>
        </authorList>
    </citation>
    <scope>NUCLEOTIDE SEQUENCE [LARGE SCALE GENOMIC DNA]</scope>
    <source>
        <strain evidence="1 2">Lpp126</strain>
    </source>
</reference>
<proteinExistence type="predicted"/>